<feature type="compositionally biased region" description="Basic and acidic residues" evidence="13">
    <location>
        <begin position="582"/>
        <end position="596"/>
    </location>
</feature>
<dbReference type="RefSeq" id="XP_005714325.1">
    <property type="nucleotide sequence ID" value="XM_005714268.1"/>
</dbReference>
<dbReference type="EMBL" id="HG001695">
    <property type="protein sequence ID" value="CDF34506.1"/>
    <property type="molecule type" value="Genomic_DNA"/>
</dbReference>
<evidence type="ECO:0000313" key="17">
    <source>
        <dbReference type="Proteomes" id="UP000012073"/>
    </source>
</evidence>
<evidence type="ECO:0000256" key="1">
    <source>
        <dbReference type="ARBA" id="ARBA00001946"/>
    </source>
</evidence>
<keyword evidence="11" id="KW-0539">Nucleus</keyword>
<organism evidence="16 17">
    <name type="scientific">Chondrus crispus</name>
    <name type="common">Carrageen Irish moss</name>
    <name type="synonym">Polymorpha crispa</name>
    <dbReference type="NCBI Taxonomy" id="2769"/>
    <lineage>
        <taxon>Eukaryota</taxon>
        <taxon>Rhodophyta</taxon>
        <taxon>Florideophyceae</taxon>
        <taxon>Rhodymeniophycidae</taxon>
        <taxon>Gigartinales</taxon>
        <taxon>Gigartinaceae</taxon>
        <taxon>Chondrus</taxon>
    </lineage>
</organism>
<feature type="region of interest" description="Disordered" evidence="13">
    <location>
        <begin position="336"/>
        <end position="368"/>
    </location>
</feature>
<dbReference type="SUPFAM" id="SSF88723">
    <property type="entry name" value="PIN domain-like"/>
    <property type="match status" value="1"/>
</dbReference>
<comment type="similarity">
    <text evidence="12">Belongs to the XPG/RAD2 endonuclease family. GEN subfamily.</text>
</comment>
<dbReference type="InterPro" id="IPR006085">
    <property type="entry name" value="XPG_DNA_repair_N"/>
</dbReference>
<dbReference type="PANTHER" id="PTHR16171:SF7">
    <property type="entry name" value="DNA REPAIR PROTEIN RAD2"/>
    <property type="match status" value="1"/>
</dbReference>
<evidence type="ECO:0000256" key="8">
    <source>
        <dbReference type="ARBA" id="ARBA00022801"/>
    </source>
</evidence>
<dbReference type="Gene3D" id="3.40.50.1010">
    <property type="entry name" value="5'-nuclease"/>
    <property type="match status" value="2"/>
</dbReference>
<dbReference type="Gene3D" id="1.10.150.20">
    <property type="entry name" value="5' to 3' exonuclease, C-terminal subdomain"/>
    <property type="match status" value="1"/>
</dbReference>
<dbReference type="KEGG" id="ccp:CHC_T00009133001"/>
<feature type="compositionally biased region" description="Polar residues" evidence="13">
    <location>
        <begin position="598"/>
        <end position="611"/>
    </location>
</feature>
<feature type="domain" description="XPG N-terminal" evidence="15">
    <location>
        <begin position="1"/>
        <end position="98"/>
    </location>
</feature>
<sequence length="1255" mass="140945">MGVHGLWELLSPVGHRVSNEHVRNKVLAVDISIWLTQFVKAMRDAEGAQVRNAHLLGVFRRCLKLLFLSVRPILVFDGATPAIKRRTLASRRAQREKQAAKLRRLAEKMLVNQLRQHVVNAAITKSGKRKLNGLPPLPPPTKLDEEEQLVPSPTERVVLANEQTKAQQIENDEVFAADLADEEEQLERNRDAEAIALPEDAFDLDDEAVGSLPPNVQAEVFKQIKLRQRAKHREQMMLKQRNPSEFSKTQIEGFLRSTALNRKISTVRRAINSKSGASQRIASDSGRRFVLDESPIKNSDVGQRSDSDDDELLSAHKRGRKTNHAPTDILARIRASRDQSQMKARLSRKHLKQPKPIESRPNSGVGWASRVLEGQGGLFLGAKSGLQSTVGDESDSSLDEEQPEIQFALQTSRDKQNAATLVDSRSLGDDEDDDVEWEDGATDGNIVVHNASMCISEPSIANEKKEEFTSRELGIQHNQTDENRNSLQEDLESDTEHVAGIKAAQESKLSFQKEAMGSIQWASGQIGSIRSVSDGDEAGEQSLDMHRGHLKVRGSQDDEIASQRMPSQECFKSGSASVGENEGTKKQEERQLEGRAPDSNSLPKSGNGQSKCHSEEDRDLWIGPERSVRSEDPEKKHDGTRPPLKGLVNEKTRIPDNRGSLTVQSSRSAASDLMTLRHESRKKTISEEEEERDLQLAIARSIEAEGQTGQAGDSPDPVPSEDMKTEGSRGDIAKLSNVELSKAGPSEVFPKSKSPPLRDMMNENQNQAAPESQLNLGSIPPDRAANDGARPSWSQSHSEEEVLNISDVESRHYEAGEMSDERLKELRDELDVEAQDIKRQRNSEQGAAESVSDEMYAETRDLLKLFGIPYLEAPTEAEAQCAFLDKEKVVDGVITEDSDAFLFGARTVYRRLFSEGRFAEAYESQDVKNSLGLDREMLIRLAYLLGSDYTSGVRGVGVVNSMEILEAFPGERGLEEFREWMKRVSIFDEEPDESTLEGKSQEAVRRRFCWKHRNMKRNWEVREGFPNRQVAEAYRRPDVDKSTEKFKWGRVDFNGLARFCWDKFGWEHDKFNDAVAPLQKKLSEESGMQQRRIDEFFKPHRFAKIRSERLQKAVKGIAGEDAKELMSTLQPKAKRRKTAPVAHIATVLPDEEEAMYIFTTFKCITAYKNTREFKPSCTAHRLRKSNRILAQCQLYWAKTISTSISRGFNFAPTPHPNETSLFWVPSVTGGCCCGLTTDSDWPQTLLVQVRFKVTS</sequence>
<dbReference type="GO" id="GO:0003697">
    <property type="term" value="F:single-stranded DNA binding"/>
    <property type="evidence" value="ECO:0007669"/>
    <property type="project" value="InterPro"/>
</dbReference>
<dbReference type="Gramene" id="CDF34506">
    <property type="protein sequence ID" value="CDF34506"/>
    <property type="gene ID" value="CHC_T00009133001"/>
</dbReference>
<feature type="region of interest" description="Disordered" evidence="13">
    <location>
        <begin position="383"/>
        <end position="402"/>
    </location>
</feature>
<comment type="subcellular location">
    <subcellularLocation>
        <location evidence="2">Nucleus</location>
    </subcellularLocation>
</comment>
<dbReference type="Pfam" id="PF00752">
    <property type="entry name" value="XPG_N"/>
    <property type="match status" value="1"/>
</dbReference>
<proteinExistence type="inferred from homology"/>
<keyword evidence="6" id="KW-0255">Endonuclease</keyword>
<dbReference type="PANTHER" id="PTHR16171">
    <property type="entry name" value="DNA REPAIR PROTEIN COMPLEMENTING XP-G CELLS-RELATED"/>
    <property type="match status" value="1"/>
</dbReference>
<dbReference type="GO" id="GO:0046872">
    <property type="term" value="F:metal ion binding"/>
    <property type="evidence" value="ECO:0007669"/>
    <property type="project" value="UniProtKB-KW"/>
</dbReference>
<dbReference type="PROSITE" id="PS00842">
    <property type="entry name" value="XPG_2"/>
    <property type="match status" value="1"/>
</dbReference>
<evidence type="ECO:0000259" key="14">
    <source>
        <dbReference type="SMART" id="SM00484"/>
    </source>
</evidence>
<dbReference type="InterPro" id="IPR006086">
    <property type="entry name" value="XPG-I_dom"/>
</dbReference>
<feature type="compositionally biased region" description="Polar residues" evidence="13">
    <location>
        <begin position="659"/>
        <end position="669"/>
    </location>
</feature>
<dbReference type="GO" id="GO:0006289">
    <property type="term" value="P:nucleotide-excision repair"/>
    <property type="evidence" value="ECO:0007669"/>
    <property type="project" value="InterPro"/>
</dbReference>
<feature type="compositionally biased region" description="Basic and acidic residues" evidence="13">
    <location>
        <begin position="721"/>
        <end position="732"/>
    </location>
</feature>
<evidence type="ECO:0000259" key="15">
    <source>
        <dbReference type="SMART" id="SM00485"/>
    </source>
</evidence>
<reference evidence="17" key="1">
    <citation type="journal article" date="2013" name="Proc. Natl. Acad. Sci. U.S.A.">
        <title>Genome structure and metabolic features in the red seaweed Chondrus crispus shed light on evolution of the Archaeplastida.</title>
        <authorList>
            <person name="Collen J."/>
            <person name="Porcel B."/>
            <person name="Carre W."/>
            <person name="Ball S.G."/>
            <person name="Chaparro C."/>
            <person name="Tonon T."/>
            <person name="Barbeyron T."/>
            <person name="Michel G."/>
            <person name="Noel B."/>
            <person name="Valentin K."/>
            <person name="Elias M."/>
            <person name="Artiguenave F."/>
            <person name="Arun A."/>
            <person name="Aury J.M."/>
            <person name="Barbosa-Neto J.F."/>
            <person name="Bothwell J.H."/>
            <person name="Bouget F.Y."/>
            <person name="Brillet L."/>
            <person name="Cabello-Hurtado F."/>
            <person name="Capella-Gutierrez S."/>
            <person name="Charrier B."/>
            <person name="Cladiere L."/>
            <person name="Cock J.M."/>
            <person name="Coelho S.M."/>
            <person name="Colleoni C."/>
            <person name="Czjzek M."/>
            <person name="Da Silva C."/>
            <person name="Delage L."/>
            <person name="Denoeud F."/>
            <person name="Deschamps P."/>
            <person name="Dittami S.M."/>
            <person name="Gabaldon T."/>
            <person name="Gachon C.M."/>
            <person name="Groisillier A."/>
            <person name="Herve C."/>
            <person name="Jabbari K."/>
            <person name="Katinka M."/>
            <person name="Kloareg B."/>
            <person name="Kowalczyk N."/>
            <person name="Labadie K."/>
            <person name="Leblanc C."/>
            <person name="Lopez P.J."/>
            <person name="McLachlan D.H."/>
            <person name="Meslet-Cladiere L."/>
            <person name="Moustafa A."/>
            <person name="Nehr Z."/>
            <person name="Nyvall Collen P."/>
            <person name="Panaud O."/>
            <person name="Partensky F."/>
            <person name="Poulain J."/>
            <person name="Rensing S.A."/>
            <person name="Rousvoal S."/>
            <person name="Samson G."/>
            <person name="Symeonidi A."/>
            <person name="Weissenbach J."/>
            <person name="Zambounis A."/>
            <person name="Wincker P."/>
            <person name="Boyen C."/>
        </authorList>
    </citation>
    <scope>NUCLEOTIDE SEQUENCE [LARGE SCALE GENOMIC DNA]</scope>
    <source>
        <strain evidence="17">cv. Stackhouse</strain>
    </source>
</reference>
<keyword evidence="10" id="KW-0234">DNA repair</keyword>
<dbReference type="OrthoDB" id="2959108at2759"/>
<feature type="compositionally biased region" description="Basic and acidic residues" evidence="13">
    <location>
        <begin position="675"/>
        <end position="686"/>
    </location>
</feature>
<dbReference type="InterPro" id="IPR001044">
    <property type="entry name" value="XPG/Rad2_eukaryotes"/>
</dbReference>
<dbReference type="Pfam" id="PF00867">
    <property type="entry name" value="XPG_I"/>
    <property type="match status" value="1"/>
</dbReference>
<keyword evidence="8" id="KW-0378">Hydrolase</keyword>
<evidence type="ECO:0000256" key="2">
    <source>
        <dbReference type="ARBA" id="ARBA00004123"/>
    </source>
</evidence>
<name>R7QAT8_CHOCR</name>
<dbReference type="AlphaFoldDB" id="R7QAT8"/>
<evidence type="ECO:0000313" key="16">
    <source>
        <dbReference type="EMBL" id="CDF34506.1"/>
    </source>
</evidence>
<dbReference type="OMA" id="PNSMDFS"/>
<evidence type="ECO:0000256" key="9">
    <source>
        <dbReference type="ARBA" id="ARBA00022842"/>
    </source>
</evidence>
<dbReference type="GeneID" id="17322040"/>
<evidence type="ECO:0000256" key="4">
    <source>
        <dbReference type="ARBA" id="ARBA00022722"/>
    </source>
</evidence>
<dbReference type="SUPFAM" id="SSF47807">
    <property type="entry name" value="5' to 3' exonuclease, C-terminal subdomain"/>
    <property type="match status" value="1"/>
</dbReference>
<dbReference type="Proteomes" id="UP000012073">
    <property type="component" value="Unassembled WGS sequence"/>
</dbReference>
<feature type="region of interest" description="Disordered" evidence="13">
    <location>
        <begin position="554"/>
        <end position="807"/>
    </location>
</feature>
<evidence type="ECO:0000256" key="5">
    <source>
        <dbReference type="ARBA" id="ARBA00022723"/>
    </source>
</evidence>
<dbReference type="PRINTS" id="PR00066">
    <property type="entry name" value="XRODRMPGMNTG"/>
</dbReference>
<dbReference type="PRINTS" id="PR00853">
    <property type="entry name" value="XPGRADSUPER"/>
</dbReference>
<dbReference type="GO" id="GO:0048256">
    <property type="term" value="F:flap endonuclease activity"/>
    <property type="evidence" value="ECO:0007669"/>
    <property type="project" value="UniProtKB-ARBA"/>
</dbReference>
<dbReference type="CDD" id="cd09904">
    <property type="entry name" value="H3TH_XPG"/>
    <property type="match status" value="1"/>
</dbReference>
<keyword evidence="5" id="KW-0479">Metal-binding</keyword>
<dbReference type="InterPro" id="IPR019974">
    <property type="entry name" value="XPG_CS"/>
</dbReference>
<feature type="compositionally biased region" description="Polar residues" evidence="13">
    <location>
        <begin position="762"/>
        <end position="776"/>
    </location>
</feature>
<comment type="cofactor">
    <cofactor evidence="1">
        <name>Mg(2+)</name>
        <dbReference type="ChEBI" id="CHEBI:18420"/>
    </cofactor>
</comment>
<evidence type="ECO:0000256" key="11">
    <source>
        <dbReference type="ARBA" id="ARBA00023242"/>
    </source>
</evidence>
<dbReference type="SMART" id="SM00279">
    <property type="entry name" value="HhH2"/>
    <property type="match status" value="1"/>
</dbReference>
<dbReference type="InterPro" id="IPR029060">
    <property type="entry name" value="PIN-like_dom_sf"/>
</dbReference>
<keyword evidence="17" id="KW-1185">Reference proteome</keyword>
<dbReference type="PhylomeDB" id="R7QAT8"/>
<dbReference type="InterPro" id="IPR006084">
    <property type="entry name" value="XPG/Rad2"/>
</dbReference>
<dbReference type="CDD" id="cd09868">
    <property type="entry name" value="PIN_XPG_RAD2"/>
    <property type="match status" value="2"/>
</dbReference>
<evidence type="ECO:0000256" key="10">
    <source>
        <dbReference type="ARBA" id="ARBA00023204"/>
    </source>
</evidence>
<evidence type="ECO:0000256" key="6">
    <source>
        <dbReference type="ARBA" id="ARBA00022759"/>
    </source>
</evidence>
<dbReference type="GO" id="GO:0005634">
    <property type="term" value="C:nucleus"/>
    <property type="evidence" value="ECO:0007669"/>
    <property type="project" value="UniProtKB-SubCell"/>
</dbReference>
<feature type="region of interest" description="Disordered" evidence="13">
    <location>
        <begin position="409"/>
        <end position="434"/>
    </location>
</feature>
<keyword evidence="7" id="KW-0227">DNA damage</keyword>
<evidence type="ECO:0000256" key="3">
    <source>
        <dbReference type="ARBA" id="ARBA00005283"/>
    </source>
</evidence>
<feature type="compositionally biased region" description="Basic and acidic residues" evidence="13">
    <location>
        <begin position="612"/>
        <end position="640"/>
    </location>
</feature>
<keyword evidence="9" id="KW-0460">Magnesium</keyword>
<evidence type="ECO:0000256" key="12">
    <source>
        <dbReference type="ARBA" id="ARBA00038112"/>
    </source>
</evidence>
<dbReference type="SMART" id="SM00485">
    <property type="entry name" value="XPGN"/>
    <property type="match status" value="1"/>
</dbReference>
<feature type="compositionally biased region" description="Acidic residues" evidence="13">
    <location>
        <begin position="392"/>
        <end position="402"/>
    </location>
</feature>
<protein>
    <submittedName>
        <fullName evidence="16">DNA repair protein complementing XPG, RAD2</fullName>
    </submittedName>
</protein>
<keyword evidence="4" id="KW-0540">Nuclease</keyword>
<dbReference type="STRING" id="2769.R7QAT8"/>
<evidence type="ECO:0000256" key="13">
    <source>
        <dbReference type="SAM" id="MobiDB-lite"/>
    </source>
</evidence>
<dbReference type="FunFam" id="1.10.150.20:FF:000030">
    <property type="entry name" value="Flap endonuclease GEN-like 1"/>
    <property type="match status" value="1"/>
</dbReference>
<comment type="similarity">
    <text evidence="3">Belongs to the XPG/RAD2 endonuclease family. XPG subfamily.</text>
</comment>
<feature type="domain" description="XPG-I" evidence="14">
    <location>
        <begin position="864"/>
        <end position="933"/>
    </location>
</feature>
<dbReference type="InterPro" id="IPR008918">
    <property type="entry name" value="HhH2"/>
</dbReference>
<gene>
    <name evidence="16" type="ORF">CHC_T00009133001</name>
</gene>
<evidence type="ECO:0000256" key="7">
    <source>
        <dbReference type="ARBA" id="ARBA00022763"/>
    </source>
</evidence>
<dbReference type="InterPro" id="IPR036279">
    <property type="entry name" value="5-3_exonuclease_C_sf"/>
</dbReference>
<accession>R7QAT8</accession>
<dbReference type="SMART" id="SM00484">
    <property type="entry name" value="XPGI"/>
    <property type="match status" value="1"/>
</dbReference>